<feature type="compositionally biased region" description="Basic and acidic residues" evidence="1">
    <location>
        <begin position="96"/>
        <end position="110"/>
    </location>
</feature>
<dbReference type="AlphaFoldDB" id="A0A5C2SGL8"/>
<proteinExistence type="predicted"/>
<name>A0A5C2SGL8_9APHY</name>
<feature type="compositionally biased region" description="Low complexity" evidence="1">
    <location>
        <begin position="413"/>
        <end position="438"/>
    </location>
</feature>
<feature type="region of interest" description="Disordered" evidence="1">
    <location>
        <begin position="326"/>
        <end position="463"/>
    </location>
</feature>
<evidence type="ECO:0000256" key="1">
    <source>
        <dbReference type="SAM" id="MobiDB-lite"/>
    </source>
</evidence>
<feature type="compositionally biased region" description="Low complexity" evidence="1">
    <location>
        <begin position="328"/>
        <end position="369"/>
    </location>
</feature>
<reference evidence="2" key="1">
    <citation type="journal article" date="2018" name="Genome Biol. Evol.">
        <title>Genomics and development of Lentinus tigrinus, a white-rot wood-decaying mushroom with dimorphic fruiting bodies.</title>
        <authorList>
            <person name="Wu B."/>
            <person name="Xu Z."/>
            <person name="Knudson A."/>
            <person name="Carlson A."/>
            <person name="Chen N."/>
            <person name="Kovaka S."/>
            <person name="LaButti K."/>
            <person name="Lipzen A."/>
            <person name="Pennachio C."/>
            <person name="Riley R."/>
            <person name="Schakwitz W."/>
            <person name="Umezawa K."/>
            <person name="Ohm R.A."/>
            <person name="Grigoriev I.V."/>
            <person name="Nagy L.G."/>
            <person name="Gibbons J."/>
            <person name="Hibbett D."/>
        </authorList>
    </citation>
    <scope>NUCLEOTIDE SEQUENCE [LARGE SCALE GENOMIC DNA]</scope>
    <source>
        <strain evidence="2">ALCF2SS1-6</strain>
    </source>
</reference>
<feature type="compositionally biased region" description="Low complexity" evidence="1">
    <location>
        <begin position="189"/>
        <end position="198"/>
    </location>
</feature>
<feature type="compositionally biased region" description="Low complexity" evidence="1">
    <location>
        <begin position="230"/>
        <end position="245"/>
    </location>
</feature>
<feature type="region of interest" description="Disordered" evidence="1">
    <location>
        <begin position="1"/>
        <end position="284"/>
    </location>
</feature>
<dbReference type="EMBL" id="ML122259">
    <property type="protein sequence ID" value="RPD62344.1"/>
    <property type="molecule type" value="Genomic_DNA"/>
</dbReference>
<evidence type="ECO:0000313" key="2">
    <source>
        <dbReference type="EMBL" id="RPD62344.1"/>
    </source>
</evidence>
<protein>
    <submittedName>
        <fullName evidence="2">Uncharacterized protein</fullName>
    </submittedName>
</protein>
<dbReference type="OrthoDB" id="10644830at2759"/>
<sequence>MSYDDDDDYNDNTYPQNDDDTSGYGAAGPQGSDGYDEQGDDNNRYDDGQDDYNETSHDPESDFAQDDQDTNWPQDSQDGDQDQDPGVRVSDNEDDRTDRGEIADGREHYYSSEGDDLAGSEEDPDGGAFDGQQAYDDDNTATHHFDVNLNVGSSGYGQDDQSPTLSRGMHGGDMYASPPGAVVQGGGNQYYAQGGANYPTPAAGWYEGGTAHTPQSYGQQGGWGGPPANPAQSYAPAPHSYSPPADNGSAAPAASSKQHVNASSSSKKNSDDDDKAANKPHGFVDGVLSQASGAIQTGIGKGIANSAAQATEGLIKMVGSSLHIGTKKPTAQLPATPAASATSHHSRPSPASAKPRPSQASVPSGAASGTGPGPVPQSSGPRPVAGARPTGNRPPATGTARPSPATQSGQGGAPSPAHSSIPPASGRTQANGNAANGAPRRPEVAHAGGQTPVRTAVRGDQNK</sequence>
<accession>A0A5C2SGL8</accession>
<organism evidence="2 3">
    <name type="scientific">Lentinus tigrinus ALCF2SS1-6</name>
    <dbReference type="NCBI Taxonomy" id="1328759"/>
    <lineage>
        <taxon>Eukaryota</taxon>
        <taxon>Fungi</taxon>
        <taxon>Dikarya</taxon>
        <taxon>Basidiomycota</taxon>
        <taxon>Agaricomycotina</taxon>
        <taxon>Agaricomycetes</taxon>
        <taxon>Polyporales</taxon>
        <taxon>Polyporaceae</taxon>
        <taxon>Lentinus</taxon>
    </lineage>
</organism>
<dbReference type="Proteomes" id="UP000313359">
    <property type="component" value="Unassembled WGS sequence"/>
</dbReference>
<feature type="compositionally biased region" description="Acidic residues" evidence="1">
    <location>
        <begin position="1"/>
        <end position="10"/>
    </location>
</feature>
<evidence type="ECO:0000313" key="3">
    <source>
        <dbReference type="Proteomes" id="UP000313359"/>
    </source>
</evidence>
<keyword evidence="3" id="KW-1185">Reference proteome</keyword>
<dbReference type="STRING" id="1328759.A0A5C2SGL8"/>
<feature type="compositionally biased region" description="Acidic residues" evidence="1">
    <location>
        <begin position="113"/>
        <end position="125"/>
    </location>
</feature>
<gene>
    <name evidence="2" type="ORF">L227DRAFT_599725</name>
</gene>